<gene>
    <name evidence="1" type="ORF">MM415B03905_0004</name>
</gene>
<organism evidence="1">
    <name type="scientific">viral metagenome</name>
    <dbReference type="NCBI Taxonomy" id="1070528"/>
    <lineage>
        <taxon>unclassified sequences</taxon>
        <taxon>metagenomes</taxon>
        <taxon>organismal metagenomes</taxon>
    </lineage>
</organism>
<reference evidence="1" key="1">
    <citation type="submission" date="2020-03" db="EMBL/GenBank/DDBJ databases">
        <title>The deep terrestrial virosphere.</title>
        <authorList>
            <person name="Holmfeldt K."/>
            <person name="Nilsson E."/>
            <person name="Simone D."/>
            <person name="Lopez-Fernandez M."/>
            <person name="Wu X."/>
            <person name="de Brujin I."/>
            <person name="Lundin D."/>
            <person name="Andersson A."/>
            <person name="Bertilsson S."/>
            <person name="Dopson M."/>
        </authorList>
    </citation>
    <scope>NUCLEOTIDE SEQUENCE</scope>
    <source>
        <strain evidence="1">MM415B03905</strain>
    </source>
</reference>
<evidence type="ECO:0000313" key="1">
    <source>
        <dbReference type="EMBL" id="QJA94275.1"/>
    </source>
</evidence>
<sequence length="103" mass="11727">MIKVYYLRQLKDELTNTEYTEGLEFISHAIIYTTEKPDVRRVIIEENPNLGVLALAVEKPTKRDLANYASLSEFSSPSRNLAAEIDEIKASILEVKTLLEVSR</sequence>
<dbReference type="AlphaFoldDB" id="A0A6M3LNG4"/>
<accession>A0A6M3LNG4</accession>
<name>A0A6M3LNG4_9ZZZZ</name>
<proteinExistence type="predicted"/>
<protein>
    <submittedName>
        <fullName evidence="1">Uncharacterized protein</fullName>
    </submittedName>
</protein>
<dbReference type="EMBL" id="MT143218">
    <property type="protein sequence ID" value="QJA94275.1"/>
    <property type="molecule type" value="Genomic_DNA"/>
</dbReference>